<protein>
    <recommendedName>
        <fullName evidence="3">MalT-like TPR region domain-containing protein</fullName>
    </recommendedName>
</protein>
<dbReference type="InterPro" id="IPR011990">
    <property type="entry name" value="TPR-like_helical_dom_sf"/>
</dbReference>
<name>A0ABV2ZIN3_9ACTN</name>
<evidence type="ECO:0000313" key="2">
    <source>
        <dbReference type="Proteomes" id="UP001550739"/>
    </source>
</evidence>
<evidence type="ECO:0008006" key="3">
    <source>
        <dbReference type="Google" id="ProtNLM"/>
    </source>
</evidence>
<dbReference type="RefSeq" id="WP_334575043.1">
    <property type="nucleotide sequence ID" value="NZ_JBEZVE010000008.1"/>
</dbReference>
<organism evidence="1 2">
    <name type="scientific">Streptomyces sp. 900129855</name>
    <dbReference type="NCBI Taxonomy" id="3155129"/>
    <lineage>
        <taxon>Bacteria</taxon>
        <taxon>Bacillati</taxon>
        <taxon>Actinomycetota</taxon>
        <taxon>Actinomycetes</taxon>
        <taxon>Kitasatosporales</taxon>
        <taxon>Streptomycetaceae</taxon>
        <taxon>Streptomyces</taxon>
    </lineage>
</organism>
<dbReference type="EMBL" id="JBEZVE010000008">
    <property type="protein sequence ID" value="MEU3782407.1"/>
    <property type="molecule type" value="Genomic_DNA"/>
</dbReference>
<evidence type="ECO:0000313" key="1">
    <source>
        <dbReference type="EMBL" id="MEU3782407.1"/>
    </source>
</evidence>
<keyword evidence="2" id="KW-1185">Reference proteome</keyword>
<dbReference type="SUPFAM" id="SSF48452">
    <property type="entry name" value="TPR-like"/>
    <property type="match status" value="1"/>
</dbReference>
<proteinExistence type="predicted"/>
<dbReference type="Gene3D" id="1.25.40.10">
    <property type="entry name" value="Tetratricopeptide repeat domain"/>
    <property type="match status" value="1"/>
</dbReference>
<sequence>MAAHAATPPADPSCALAAALHGELADHAYTVRDYESSRHHAETAAALARGHCDRVGESHALAQAALASLFLGDQQRACRQATAAADLVDAAGDSLLSTNLDALLQLGMTEGMLERLDDAERHLQRAVALCGRTGQVYIEPDILTVLSNTQLRSGRLRAALATLDRADAITPGDGAPVREAIIAMVRAEALFWQGGARDQKSWQASAARALEIVDGSQAAWAISVRCFHAELTLHADQSNAAQARWLLLGYRRGEPKRGHGMILVTARGC</sequence>
<reference evidence="1 2" key="1">
    <citation type="submission" date="2024-06" db="EMBL/GenBank/DDBJ databases">
        <title>The Natural Products Discovery Center: Release of the First 8490 Sequenced Strains for Exploring Actinobacteria Biosynthetic Diversity.</title>
        <authorList>
            <person name="Kalkreuter E."/>
            <person name="Kautsar S.A."/>
            <person name="Yang D."/>
            <person name="Bader C.D."/>
            <person name="Teijaro C.N."/>
            <person name="Fluegel L."/>
            <person name="Davis C.M."/>
            <person name="Simpson J.R."/>
            <person name="Lauterbach L."/>
            <person name="Steele A.D."/>
            <person name="Gui C."/>
            <person name="Meng S."/>
            <person name="Li G."/>
            <person name="Viehrig K."/>
            <person name="Ye F."/>
            <person name="Su P."/>
            <person name="Kiefer A.F."/>
            <person name="Nichols A."/>
            <person name="Cepeda A.J."/>
            <person name="Yan W."/>
            <person name="Fan B."/>
            <person name="Jiang Y."/>
            <person name="Adhikari A."/>
            <person name="Zheng C.-J."/>
            <person name="Schuster L."/>
            <person name="Cowan T.M."/>
            <person name="Smanski M.J."/>
            <person name="Chevrette M.G."/>
            <person name="De Carvalho L.P.S."/>
            <person name="Shen B."/>
        </authorList>
    </citation>
    <scope>NUCLEOTIDE SEQUENCE [LARGE SCALE GENOMIC DNA]</scope>
    <source>
        <strain evidence="1 2">NPDC033843</strain>
    </source>
</reference>
<comment type="caution">
    <text evidence="1">The sequence shown here is derived from an EMBL/GenBank/DDBJ whole genome shotgun (WGS) entry which is preliminary data.</text>
</comment>
<dbReference type="Proteomes" id="UP001550739">
    <property type="component" value="Unassembled WGS sequence"/>
</dbReference>
<accession>A0ABV2ZIN3</accession>
<gene>
    <name evidence="1" type="ORF">AB0E89_17845</name>
</gene>